<keyword evidence="3" id="KW-1185">Reference proteome</keyword>
<organism evidence="2 3">
    <name type="scientific">Angustibacter aerolatus</name>
    <dbReference type="NCBI Taxonomy" id="1162965"/>
    <lineage>
        <taxon>Bacteria</taxon>
        <taxon>Bacillati</taxon>
        <taxon>Actinomycetota</taxon>
        <taxon>Actinomycetes</taxon>
        <taxon>Kineosporiales</taxon>
        <taxon>Kineosporiaceae</taxon>
    </lineage>
</organism>
<feature type="region of interest" description="Disordered" evidence="1">
    <location>
        <begin position="1"/>
        <end position="28"/>
    </location>
</feature>
<protein>
    <submittedName>
        <fullName evidence="2">Uncharacterized protein</fullName>
    </submittedName>
</protein>
<evidence type="ECO:0000313" key="2">
    <source>
        <dbReference type="EMBL" id="GMA88888.1"/>
    </source>
</evidence>
<sequence>MFIPSFSSASASARRRETRDSVTPRLLGDLGHRPLAEEVLLHDDPQPLGQRVDGGGEVPHPLGLHDVLLGVGRVAGGPVVGDVVVGAAVHLDEPGRG</sequence>
<dbReference type="Proteomes" id="UP001157017">
    <property type="component" value="Unassembled WGS sequence"/>
</dbReference>
<accession>A0ABQ6JKY5</accession>
<dbReference type="EMBL" id="BSUZ01000001">
    <property type="protein sequence ID" value="GMA88888.1"/>
    <property type="molecule type" value="Genomic_DNA"/>
</dbReference>
<name>A0ABQ6JKY5_9ACTN</name>
<reference evidence="3" key="1">
    <citation type="journal article" date="2019" name="Int. J. Syst. Evol. Microbiol.">
        <title>The Global Catalogue of Microorganisms (GCM) 10K type strain sequencing project: providing services to taxonomists for standard genome sequencing and annotation.</title>
        <authorList>
            <consortium name="The Broad Institute Genomics Platform"/>
            <consortium name="The Broad Institute Genome Sequencing Center for Infectious Disease"/>
            <person name="Wu L."/>
            <person name="Ma J."/>
        </authorList>
    </citation>
    <scope>NUCLEOTIDE SEQUENCE [LARGE SCALE GENOMIC DNA]</scope>
    <source>
        <strain evidence="3">NBRC 108730</strain>
    </source>
</reference>
<gene>
    <name evidence="2" type="ORF">GCM10025868_41380</name>
</gene>
<comment type="caution">
    <text evidence="2">The sequence shown here is derived from an EMBL/GenBank/DDBJ whole genome shotgun (WGS) entry which is preliminary data.</text>
</comment>
<evidence type="ECO:0000256" key="1">
    <source>
        <dbReference type="SAM" id="MobiDB-lite"/>
    </source>
</evidence>
<proteinExistence type="predicted"/>
<evidence type="ECO:0000313" key="3">
    <source>
        <dbReference type="Proteomes" id="UP001157017"/>
    </source>
</evidence>